<keyword evidence="3" id="KW-1185">Reference proteome</keyword>
<feature type="compositionally biased region" description="Basic and acidic residues" evidence="1">
    <location>
        <begin position="31"/>
        <end position="40"/>
    </location>
</feature>
<evidence type="ECO:0000256" key="1">
    <source>
        <dbReference type="SAM" id="MobiDB-lite"/>
    </source>
</evidence>
<dbReference type="HOGENOM" id="CLU_3292323_0_0_5"/>
<evidence type="ECO:0000313" key="2">
    <source>
        <dbReference type="EMBL" id="AIQ87960.1"/>
    </source>
</evidence>
<proteinExistence type="predicted"/>
<name>A0A089NN72_9HYPH</name>
<dbReference type="EMBL" id="CP003811">
    <property type="protein sequence ID" value="AIQ87960.1"/>
    <property type="molecule type" value="Genomic_DNA"/>
</dbReference>
<gene>
    <name evidence="2" type="ORF">MOC_0205</name>
</gene>
<protein>
    <submittedName>
        <fullName evidence="2">Protein of unassigned function</fullName>
    </submittedName>
</protein>
<dbReference type="AlphaFoldDB" id="A0A089NN72"/>
<feature type="region of interest" description="Disordered" evidence="1">
    <location>
        <begin position="19"/>
        <end position="40"/>
    </location>
</feature>
<accession>A0A089NN72</accession>
<reference evidence="2 3" key="1">
    <citation type="journal article" date="2014" name="PLoS ONE">
        <title>Genome Information of Methylobacterium oryzae, a Plant-Probiotic Methylotroph in the Phyllosphere.</title>
        <authorList>
            <person name="Kwak M.J."/>
            <person name="Jeong H."/>
            <person name="Madhaiyan M."/>
            <person name="Lee Y."/>
            <person name="Sa T.M."/>
            <person name="Oh T.K."/>
            <person name="Kim J.F."/>
        </authorList>
    </citation>
    <scope>NUCLEOTIDE SEQUENCE [LARGE SCALE GENOMIC DNA]</scope>
    <source>
        <strain evidence="2 3">CBMB20</strain>
    </source>
</reference>
<dbReference type="KEGG" id="mor:MOC_0205"/>
<sequence length="40" mass="4804">MRRNELYLKQFGQTTLQNETFGLARGSDQPDFERRRQCRG</sequence>
<evidence type="ECO:0000313" key="3">
    <source>
        <dbReference type="Proteomes" id="UP000029492"/>
    </source>
</evidence>
<organism evidence="2 3">
    <name type="scientific">Methylobacterium oryzae CBMB20</name>
    <dbReference type="NCBI Taxonomy" id="693986"/>
    <lineage>
        <taxon>Bacteria</taxon>
        <taxon>Pseudomonadati</taxon>
        <taxon>Pseudomonadota</taxon>
        <taxon>Alphaproteobacteria</taxon>
        <taxon>Hyphomicrobiales</taxon>
        <taxon>Methylobacteriaceae</taxon>
        <taxon>Methylobacterium</taxon>
    </lineage>
</organism>
<dbReference type="Proteomes" id="UP000029492">
    <property type="component" value="Chromosome"/>
</dbReference>